<dbReference type="InterPro" id="IPR001959">
    <property type="entry name" value="Transposase"/>
</dbReference>
<dbReference type="NCBIfam" id="NF040570">
    <property type="entry name" value="guided_TnpB"/>
    <property type="match status" value="1"/>
</dbReference>
<evidence type="ECO:0000313" key="2">
    <source>
        <dbReference type="EMBL" id="AKB76821.1"/>
    </source>
</evidence>
<dbReference type="SUPFAM" id="SSF53098">
    <property type="entry name" value="Ribonuclease H-like"/>
    <property type="match status" value="1"/>
</dbReference>
<dbReference type="PATRIC" id="fig|1434110.4.peg.401"/>
<dbReference type="InterPro" id="IPR036397">
    <property type="entry name" value="RNaseH_sf"/>
</dbReference>
<dbReference type="STRING" id="1434110.MSHOH_0338"/>
<dbReference type="PROSITE" id="PS50994">
    <property type="entry name" value="INTEGRASE"/>
    <property type="match status" value="1"/>
</dbReference>
<evidence type="ECO:0000259" key="1">
    <source>
        <dbReference type="PROSITE" id="PS50994"/>
    </source>
</evidence>
<dbReference type="Proteomes" id="UP000033101">
    <property type="component" value="Chromosome"/>
</dbReference>
<dbReference type="EMBL" id="CP009516">
    <property type="protein sequence ID" value="AKB76821.1"/>
    <property type="molecule type" value="Genomic_DNA"/>
</dbReference>
<dbReference type="KEGG" id="mhor:MSHOH_0338"/>
<dbReference type="Gene3D" id="3.30.420.10">
    <property type="entry name" value="Ribonuclease H-like superfamily/Ribonuclease H"/>
    <property type="match status" value="1"/>
</dbReference>
<dbReference type="Pfam" id="PF01385">
    <property type="entry name" value="OrfB_IS605"/>
    <property type="match status" value="1"/>
</dbReference>
<sequence length="617" mass="71957">MLKAYKYRLKPAKKQETLINKHIGSCRLVYNWALEQKIKTYEQTGKCINHMELDKLLPALKTEKPFLKETSSQSFQGMTKHVDAALVRFFREKNGFPRFKSKKNPVQSFPVPQHYFVDFKKGIVKLPKIGEVEVLFHRTFEGTLRTATVSRSCTGKYYVSILVEDGKELPTKQKYSESTTVGIDVGIKDFAVLSTGEKIENPKYLKNSLKRLKCLQKRVSRKQVGSKRRDKTRKLLSKIHEKISNQRNNFQHKLSSKLIRENQAITLETLNVKGMVKNNYLAQVISDSAWHSFCFIPKLFRANYVGCNPLSIVKLNGKKIRWIIAQKLKGESTSTIAEIQGISARRVQQIYKEYVDIDQLPQVGNNLGRPRKQLSSDDKEIIDQTYSDYKFGACYLEILIEGKYNRKISHNRIHNYLLSMNLAKENRKKKQRRKWCRYEREHSMSAAHIDWHENPLLGLQVCAILDDSSRMVIAGGEYAHCNTENTIKVIDELVREYWDICPLRELIMDHGSEFGAHRINEDGSWESEFKTRIRELGIKPILARVRHPQTNGKIEKWFDTYQRFRGEFQSFEEFVQLYNQRPHGALKLEQLESPQDAFWNRLPIEAKFRIGTRLFGL</sequence>
<dbReference type="InterPro" id="IPR012337">
    <property type="entry name" value="RNaseH-like_sf"/>
</dbReference>
<feature type="domain" description="Integrase catalytic" evidence="1">
    <location>
        <begin position="437"/>
        <end position="611"/>
    </location>
</feature>
<dbReference type="AlphaFoldDB" id="A0A0E3S895"/>
<dbReference type="InterPro" id="IPR021027">
    <property type="entry name" value="Transposase_put_HTH"/>
</dbReference>
<proteinExistence type="predicted"/>
<organism evidence="2 3">
    <name type="scientific">Methanosarcina horonobensis HB-1 = JCM 15518</name>
    <dbReference type="NCBI Taxonomy" id="1434110"/>
    <lineage>
        <taxon>Archaea</taxon>
        <taxon>Methanobacteriati</taxon>
        <taxon>Methanobacteriota</taxon>
        <taxon>Stenosarchaea group</taxon>
        <taxon>Methanomicrobia</taxon>
        <taxon>Methanosarcinales</taxon>
        <taxon>Methanosarcinaceae</taxon>
        <taxon>Methanosarcina</taxon>
    </lineage>
</organism>
<accession>A0A0E3S895</accession>
<dbReference type="InterPro" id="IPR001584">
    <property type="entry name" value="Integrase_cat-core"/>
</dbReference>
<gene>
    <name evidence="2" type="ORF">MSHOH_0338</name>
</gene>
<dbReference type="GO" id="GO:0015074">
    <property type="term" value="P:DNA integration"/>
    <property type="evidence" value="ECO:0007669"/>
    <property type="project" value="InterPro"/>
</dbReference>
<protein>
    <submittedName>
        <fullName evidence="2">Mobile element protein</fullName>
    </submittedName>
</protein>
<dbReference type="HOGENOM" id="CLU_442565_0_0_2"/>
<reference evidence="2 3" key="1">
    <citation type="submission" date="2014-07" db="EMBL/GenBank/DDBJ databases">
        <title>Methanogenic archaea and the global carbon cycle.</title>
        <authorList>
            <person name="Henriksen J.R."/>
            <person name="Luke J."/>
            <person name="Reinhart S."/>
            <person name="Benedict M.N."/>
            <person name="Youngblut N.D."/>
            <person name="Metcalf M.E."/>
            <person name="Whitaker R.J."/>
            <person name="Metcalf W.W."/>
        </authorList>
    </citation>
    <scope>NUCLEOTIDE SEQUENCE [LARGE SCALE GENOMIC DNA]</scope>
    <source>
        <strain evidence="2 3">HB-1</strain>
    </source>
</reference>
<dbReference type="GO" id="GO:0003676">
    <property type="term" value="F:nucleic acid binding"/>
    <property type="evidence" value="ECO:0007669"/>
    <property type="project" value="InterPro"/>
</dbReference>
<evidence type="ECO:0000313" key="3">
    <source>
        <dbReference type="Proteomes" id="UP000033101"/>
    </source>
</evidence>
<keyword evidence="3" id="KW-1185">Reference proteome</keyword>
<dbReference type="Pfam" id="PF12323">
    <property type="entry name" value="HTH_OrfB_IS605"/>
    <property type="match status" value="1"/>
</dbReference>
<name>A0A0E3S895_9EURY</name>